<keyword evidence="1" id="KW-0812">Transmembrane</keyword>
<evidence type="ECO:0000313" key="4">
    <source>
        <dbReference type="Proteomes" id="UP000434639"/>
    </source>
</evidence>
<dbReference type="EMBL" id="WMIB01000001">
    <property type="protein sequence ID" value="MTH52389.1"/>
    <property type="molecule type" value="Genomic_DNA"/>
</dbReference>
<dbReference type="Pfam" id="PF18902">
    <property type="entry name" value="DUF5658"/>
    <property type="match status" value="1"/>
</dbReference>
<keyword evidence="4" id="KW-1185">Reference proteome</keyword>
<keyword evidence="1" id="KW-1133">Transmembrane helix</keyword>
<sequence>MKTAFIYLAAVNALDMLITLAGLELGLIKEANPLMRGIYEYSPVAFIGVKLMFSIILLSMVMVLPLKTTKVLKGVTYTACLLYTAVLFMHSAWVLQVTF</sequence>
<feature type="transmembrane region" description="Helical" evidence="1">
    <location>
        <begin position="75"/>
        <end position="95"/>
    </location>
</feature>
<dbReference type="Proteomes" id="UP000434639">
    <property type="component" value="Unassembled WGS sequence"/>
</dbReference>
<feature type="domain" description="DUF5658" evidence="2">
    <location>
        <begin position="6"/>
        <end position="95"/>
    </location>
</feature>
<proteinExistence type="predicted"/>
<dbReference type="OrthoDB" id="2084666at2"/>
<reference evidence="3 4" key="1">
    <citation type="journal article" date="2017" name="Int. J. Syst. Evol. Microbiol.">
        <title>Bacillus mangrovi sp. nov., isolated from a sediment sample from a mangrove forest.</title>
        <authorList>
            <person name="Gupta V."/>
            <person name="Singh P.K."/>
            <person name="Korpole S."/>
            <person name="Tanuku N.R.S."/>
            <person name="Pinnaka A.K."/>
        </authorList>
    </citation>
    <scope>NUCLEOTIDE SEQUENCE [LARGE SCALE GENOMIC DNA]</scope>
    <source>
        <strain evidence="3 4">KCTC 33872</strain>
    </source>
</reference>
<organism evidence="3 4">
    <name type="scientific">Metabacillus mangrovi</name>
    <dbReference type="NCBI Taxonomy" id="1491830"/>
    <lineage>
        <taxon>Bacteria</taxon>
        <taxon>Bacillati</taxon>
        <taxon>Bacillota</taxon>
        <taxon>Bacilli</taxon>
        <taxon>Bacillales</taxon>
        <taxon>Bacillaceae</taxon>
        <taxon>Metabacillus</taxon>
    </lineage>
</organism>
<evidence type="ECO:0000313" key="3">
    <source>
        <dbReference type="EMBL" id="MTH52389.1"/>
    </source>
</evidence>
<feature type="transmembrane region" description="Helical" evidence="1">
    <location>
        <begin position="5"/>
        <end position="23"/>
    </location>
</feature>
<evidence type="ECO:0000259" key="2">
    <source>
        <dbReference type="Pfam" id="PF18902"/>
    </source>
</evidence>
<feature type="transmembrane region" description="Helical" evidence="1">
    <location>
        <begin position="43"/>
        <end position="63"/>
    </location>
</feature>
<name>A0A7X2S2A3_9BACI</name>
<protein>
    <recommendedName>
        <fullName evidence="2">DUF5658 domain-containing protein</fullName>
    </recommendedName>
</protein>
<gene>
    <name evidence="3" type="ORF">GKZ89_03145</name>
</gene>
<dbReference type="RefSeq" id="WP_155110891.1">
    <property type="nucleotide sequence ID" value="NZ_WMIB01000001.1"/>
</dbReference>
<dbReference type="AlphaFoldDB" id="A0A7X2S2A3"/>
<evidence type="ECO:0000256" key="1">
    <source>
        <dbReference type="SAM" id="Phobius"/>
    </source>
</evidence>
<dbReference type="InterPro" id="IPR043717">
    <property type="entry name" value="DUF5658"/>
</dbReference>
<keyword evidence="1" id="KW-0472">Membrane</keyword>
<comment type="caution">
    <text evidence="3">The sequence shown here is derived from an EMBL/GenBank/DDBJ whole genome shotgun (WGS) entry which is preliminary data.</text>
</comment>
<accession>A0A7X2S2A3</accession>